<keyword evidence="1" id="KW-0472">Membrane</keyword>
<keyword evidence="1" id="KW-0812">Transmembrane</keyword>
<evidence type="ECO:0000313" key="2">
    <source>
        <dbReference type="EMBL" id="EKX89555.1"/>
    </source>
</evidence>
<accession>L1MES2</accession>
<dbReference type="PATRIC" id="fig|1035195.3.peg.1628"/>
<feature type="transmembrane region" description="Helical" evidence="1">
    <location>
        <begin position="27"/>
        <end position="51"/>
    </location>
</feature>
<evidence type="ECO:0000256" key="1">
    <source>
        <dbReference type="SAM" id="Phobius"/>
    </source>
</evidence>
<dbReference type="HOGENOM" id="CLU_2971716_0_0_11"/>
<protein>
    <submittedName>
        <fullName evidence="2">Uncharacterized protein</fullName>
    </submittedName>
</protein>
<sequence length="58" mass="6385">MGLFLFLLIDAATPLLVHPCGVSGFRGVMLGGIWAVLFFSFAIAFSLFLLVKIKFYSK</sequence>
<evidence type="ECO:0000313" key="3">
    <source>
        <dbReference type="Proteomes" id="UP000010445"/>
    </source>
</evidence>
<gene>
    <name evidence="2" type="ORF">HMPREF9997_01799</name>
</gene>
<proteinExistence type="predicted"/>
<organism evidence="2 3">
    <name type="scientific">Corynebacterium durum F0235</name>
    <dbReference type="NCBI Taxonomy" id="1035195"/>
    <lineage>
        <taxon>Bacteria</taxon>
        <taxon>Bacillati</taxon>
        <taxon>Actinomycetota</taxon>
        <taxon>Actinomycetes</taxon>
        <taxon>Mycobacteriales</taxon>
        <taxon>Corynebacteriaceae</taxon>
        <taxon>Corynebacterium</taxon>
    </lineage>
</organism>
<dbReference type="EMBL" id="AMEM01000023">
    <property type="protein sequence ID" value="EKX89555.1"/>
    <property type="molecule type" value="Genomic_DNA"/>
</dbReference>
<keyword evidence="3" id="KW-1185">Reference proteome</keyword>
<dbReference type="Proteomes" id="UP000010445">
    <property type="component" value="Unassembled WGS sequence"/>
</dbReference>
<comment type="caution">
    <text evidence="2">The sequence shown here is derived from an EMBL/GenBank/DDBJ whole genome shotgun (WGS) entry which is preliminary data.</text>
</comment>
<keyword evidence="1" id="KW-1133">Transmembrane helix</keyword>
<name>L1MES2_9CORY</name>
<reference evidence="2 3" key="1">
    <citation type="submission" date="2012-05" db="EMBL/GenBank/DDBJ databases">
        <authorList>
            <person name="Weinstock G."/>
            <person name="Sodergren E."/>
            <person name="Lobos E.A."/>
            <person name="Fulton L."/>
            <person name="Fulton R."/>
            <person name="Courtney L."/>
            <person name="Fronick C."/>
            <person name="O'Laughlin M."/>
            <person name="Godfrey J."/>
            <person name="Wilson R.M."/>
            <person name="Miner T."/>
            <person name="Farmer C."/>
            <person name="Delehaunty K."/>
            <person name="Cordes M."/>
            <person name="Minx P."/>
            <person name="Tomlinson C."/>
            <person name="Chen J."/>
            <person name="Wollam A."/>
            <person name="Pepin K.H."/>
            <person name="Bhonagiri V."/>
            <person name="Zhang X."/>
            <person name="Suruliraj S."/>
            <person name="Warren W."/>
            <person name="Mitreva M."/>
            <person name="Mardis E.R."/>
            <person name="Wilson R.K."/>
        </authorList>
    </citation>
    <scope>NUCLEOTIDE SEQUENCE [LARGE SCALE GENOMIC DNA]</scope>
    <source>
        <strain evidence="2 3">F0235</strain>
    </source>
</reference>
<dbReference type="AlphaFoldDB" id="L1MES2"/>